<comment type="caution">
    <text evidence="6">The sequence shown here is derived from an EMBL/GenBank/DDBJ whole genome shotgun (WGS) entry which is preliminary data.</text>
</comment>
<dbReference type="InterPro" id="IPR001647">
    <property type="entry name" value="HTH_TetR"/>
</dbReference>
<dbReference type="InterPro" id="IPR009057">
    <property type="entry name" value="Homeodomain-like_sf"/>
</dbReference>
<evidence type="ECO:0000256" key="3">
    <source>
        <dbReference type="ARBA" id="ARBA00023163"/>
    </source>
</evidence>
<dbReference type="AlphaFoldDB" id="A0A5M4FG37"/>
<reference evidence="6" key="1">
    <citation type="submission" date="2019-09" db="EMBL/GenBank/DDBJ databases">
        <authorList>
            <person name="Li J."/>
        </authorList>
    </citation>
    <scope>NUCLEOTIDE SEQUENCE [LARGE SCALE GENOMIC DNA]</scope>
    <source>
        <strain evidence="6">JCM 14732</strain>
    </source>
</reference>
<feature type="domain" description="HTH tetR-type" evidence="5">
    <location>
        <begin position="16"/>
        <end position="76"/>
    </location>
</feature>
<sequence length="200" mass="21505">MSLASQPLGRRERNKQQKLERIIAAASELFAEHGVEEVTTQQIADKADIGTGTLFLYAKTKGELLLLVQNTHYAEALERGRTAAENVPTALDAVMAIMEPIVECNRTQIANGRTYLREVAFGDPEEPHHAEALAIAGQTEGAVAAVLVRDESIGDDEAATVAHIVTAISFFSMASNADPAVSNDLVVDDIRTQVSAILPR</sequence>
<evidence type="ECO:0000313" key="6">
    <source>
        <dbReference type="EMBL" id="KAA1397831.1"/>
    </source>
</evidence>
<gene>
    <name evidence="6" type="ORF">ESP70_010840</name>
</gene>
<keyword evidence="7" id="KW-1185">Reference proteome</keyword>
<dbReference type="PROSITE" id="PS50977">
    <property type="entry name" value="HTH_TETR_2"/>
    <property type="match status" value="1"/>
</dbReference>
<dbReference type="GO" id="GO:0003700">
    <property type="term" value="F:DNA-binding transcription factor activity"/>
    <property type="evidence" value="ECO:0007669"/>
    <property type="project" value="TreeGrafter"/>
</dbReference>
<dbReference type="SUPFAM" id="SSF46689">
    <property type="entry name" value="Homeodomain-like"/>
    <property type="match status" value="1"/>
</dbReference>
<feature type="DNA-binding region" description="H-T-H motif" evidence="4">
    <location>
        <begin position="39"/>
        <end position="58"/>
    </location>
</feature>
<dbReference type="EMBL" id="SDPQ02000002">
    <property type="protein sequence ID" value="KAA1397831.1"/>
    <property type="molecule type" value="Genomic_DNA"/>
</dbReference>
<dbReference type="PRINTS" id="PR00455">
    <property type="entry name" value="HTHTETR"/>
</dbReference>
<dbReference type="OrthoDB" id="3403733at2"/>
<dbReference type="Proteomes" id="UP000380867">
    <property type="component" value="Unassembled WGS sequence"/>
</dbReference>
<protein>
    <submittedName>
        <fullName evidence="6">TetR/AcrR family transcriptional regulator</fullName>
    </submittedName>
</protein>
<proteinExistence type="predicted"/>
<dbReference type="PANTHER" id="PTHR30055:SF238">
    <property type="entry name" value="MYCOFACTOCIN BIOSYNTHESIS TRANSCRIPTIONAL REGULATOR MFTR-RELATED"/>
    <property type="match status" value="1"/>
</dbReference>
<keyword evidence="1" id="KW-0805">Transcription regulation</keyword>
<evidence type="ECO:0000256" key="1">
    <source>
        <dbReference type="ARBA" id="ARBA00023015"/>
    </source>
</evidence>
<organism evidence="6 7">
    <name type="scientific">Aeromicrobium ginsengisoli</name>
    <dbReference type="NCBI Taxonomy" id="363867"/>
    <lineage>
        <taxon>Bacteria</taxon>
        <taxon>Bacillati</taxon>
        <taxon>Actinomycetota</taxon>
        <taxon>Actinomycetes</taxon>
        <taxon>Propionibacteriales</taxon>
        <taxon>Nocardioidaceae</taxon>
        <taxon>Aeromicrobium</taxon>
    </lineage>
</organism>
<evidence type="ECO:0000259" key="5">
    <source>
        <dbReference type="PROSITE" id="PS50977"/>
    </source>
</evidence>
<accession>A0A5M4FG37</accession>
<keyword evidence="3" id="KW-0804">Transcription</keyword>
<keyword evidence="2 4" id="KW-0238">DNA-binding</keyword>
<dbReference type="Gene3D" id="1.10.357.10">
    <property type="entry name" value="Tetracycline Repressor, domain 2"/>
    <property type="match status" value="1"/>
</dbReference>
<dbReference type="RefSeq" id="WP_149689276.1">
    <property type="nucleotide sequence ID" value="NZ_SDPQ02000002.1"/>
</dbReference>
<dbReference type="PANTHER" id="PTHR30055">
    <property type="entry name" value="HTH-TYPE TRANSCRIPTIONAL REGULATOR RUTR"/>
    <property type="match status" value="1"/>
</dbReference>
<evidence type="ECO:0000256" key="4">
    <source>
        <dbReference type="PROSITE-ProRule" id="PRU00335"/>
    </source>
</evidence>
<name>A0A5M4FG37_9ACTN</name>
<evidence type="ECO:0000256" key="2">
    <source>
        <dbReference type="ARBA" id="ARBA00023125"/>
    </source>
</evidence>
<dbReference type="Pfam" id="PF00440">
    <property type="entry name" value="TetR_N"/>
    <property type="match status" value="1"/>
</dbReference>
<evidence type="ECO:0000313" key="7">
    <source>
        <dbReference type="Proteomes" id="UP000380867"/>
    </source>
</evidence>
<dbReference type="InterPro" id="IPR050109">
    <property type="entry name" value="HTH-type_TetR-like_transc_reg"/>
</dbReference>
<dbReference type="GO" id="GO:0000976">
    <property type="term" value="F:transcription cis-regulatory region binding"/>
    <property type="evidence" value="ECO:0007669"/>
    <property type="project" value="TreeGrafter"/>
</dbReference>